<evidence type="ECO:0000256" key="1">
    <source>
        <dbReference type="SAM" id="Coils"/>
    </source>
</evidence>
<dbReference type="Proteomes" id="UP000250140">
    <property type="component" value="Unassembled WGS sequence"/>
</dbReference>
<name>A0A8E2FCI6_9PEZI</name>
<evidence type="ECO:0000313" key="4">
    <source>
        <dbReference type="Proteomes" id="UP000250140"/>
    </source>
</evidence>
<evidence type="ECO:0000256" key="2">
    <source>
        <dbReference type="SAM" id="MobiDB-lite"/>
    </source>
</evidence>
<protein>
    <submittedName>
        <fullName evidence="3">Uncharacterized protein</fullName>
    </submittedName>
</protein>
<organism evidence="3 4">
    <name type="scientific">Glonium stellatum</name>
    <dbReference type="NCBI Taxonomy" id="574774"/>
    <lineage>
        <taxon>Eukaryota</taxon>
        <taxon>Fungi</taxon>
        <taxon>Dikarya</taxon>
        <taxon>Ascomycota</taxon>
        <taxon>Pezizomycotina</taxon>
        <taxon>Dothideomycetes</taxon>
        <taxon>Pleosporomycetidae</taxon>
        <taxon>Gloniales</taxon>
        <taxon>Gloniaceae</taxon>
        <taxon>Glonium</taxon>
    </lineage>
</organism>
<keyword evidence="4" id="KW-1185">Reference proteome</keyword>
<keyword evidence="1" id="KW-0175">Coiled coil</keyword>
<accession>A0A8E2FCI6</accession>
<feature type="coiled-coil region" evidence="1">
    <location>
        <begin position="349"/>
        <end position="390"/>
    </location>
</feature>
<gene>
    <name evidence="3" type="ORF">AOQ84DRAFT_371359</name>
</gene>
<reference evidence="3 4" key="1">
    <citation type="journal article" date="2016" name="Nat. Commun.">
        <title>Ectomycorrhizal ecology is imprinted in the genome of the dominant symbiotic fungus Cenococcum geophilum.</title>
        <authorList>
            <consortium name="DOE Joint Genome Institute"/>
            <person name="Peter M."/>
            <person name="Kohler A."/>
            <person name="Ohm R.A."/>
            <person name="Kuo A."/>
            <person name="Krutzmann J."/>
            <person name="Morin E."/>
            <person name="Arend M."/>
            <person name="Barry K.W."/>
            <person name="Binder M."/>
            <person name="Choi C."/>
            <person name="Clum A."/>
            <person name="Copeland A."/>
            <person name="Grisel N."/>
            <person name="Haridas S."/>
            <person name="Kipfer T."/>
            <person name="LaButti K."/>
            <person name="Lindquist E."/>
            <person name="Lipzen A."/>
            <person name="Maire R."/>
            <person name="Meier B."/>
            <person name="Mihaltcheva S."/>
            <person name="Molinier V."/>
            <person name="Murat C."/>
            <person name="Poggeler S."/>
            <person name="Quandt C.A."/>
            <person name="Sperisen C."/>
            <person name="Tritt A."/>
            <person name="Tisserant E."/>
            <person name="Crous P.W."/>
            <person name="Henrissat B."/>
            <person name="Nehls U."/>
            <person name="Egli S."/>
            <person name="Spatafora J.W."/>
            <person name="Grigoriev I.V."/>
            <person name="Martin F.M."/>
        </authorList>
    </citation>
    <scope>NUCLEOTIDE SEQUENCE [LARGE SCALE GENOMIC DNA]</scope>
    <source>
        <strain evidence="3 4">CBS 207.34</strain>
    </source>
</reference>
<sequence length="420" mass="47223">MPVRTAGSGKTTSETCTVQKRLGGLALAFTSLPNKSIRDMRRSIRLLKIIASVILDAPSHDMVKRVTQDYVKYWAKIRGALIKLHKIFKAARLNEYGKESEDLFLRGHYIWRMWLPRRGDGDNCGSTHGAEESAGENRTGAYWRDENSILTRDEIQTVIDCLVDLESFLHTFLECAELSYTNMLTRLKKSDAKDSVSPKWLRHIEKLGQPTANAYSQVRSLHSNNAALHHLKPMAWPVRCPIPEEAASETTGKIFDENAKGEGIITVDMLFAINEPPSTLSQGKSALDLELEESSAKLMRCASAPNVVKEPKESSINSMRRASAPSVFRESEEPPRPIPPPPSTCWDIMSEYEKVMSNLSDSIKQAKAEAEEMDAKCDELGSQYEKLQATDKEFMEYRELVELDWEDLKSVVATMATYVS</sequence>
<dbReference type="AlphaFoldDB" id="A0A8E2FCI6"/>
<proteinExistence type="predicted"/>
<dbReference type="EMBL" id="KV748584">
    <property type="protein sequence ID" value="OCL14340.1"/>
    <property type="molecule type" value="Genomic_DNA"/>
</dbReference>
<evidence type="ECO:0000313" key="3">
    <source>
        <dbReference type="EMBL" id="OCL14340.1"/>
    </source>
</evidence>
<feature type="region of interest" description="Disordered" evidence="2">
    <location>
        <begin position="309"/>
        <end position="342"/>
    </location>
</feature>